<feature type="domain" description="BAAT/Acyl-CoA thioester hydrolase C-terminal" evidence="4">
    <location>
        <begin position="217"/>
        <end position="392"/>
    </location>
</feature>
<evidence type="ECO:0000256" key="2">
    <source>
        <dbReference type="PIRSR" id="PIRSR016521-1"/>
    </source>
</evidence>
<dbReference type="Gene3D" id="3.40.50.1820">
    <property type="entry name" value="alpha/beta hydrolase"/>
    <property type="match status" value="1"/>
</dbReference>
<dbReference type="GO" id="GO:0006631">
    <property type="term" value="P:fatty acid metabolic process"/>
    <property type="evidence" value="ECO:0007669"/>
    <property type="project" value="TreeGrafter"/>
</dbReference>
<protein>
    <submittedName>
        <fullName evidence="5">Thioesterase</fullName>
    </submittedName>
</protein>
<dbReference type="InterPro" id="IPR016662">
    <property type="entry name" value="Acyl-CoA_thioEstase_long-chain"/>
</dbReference>
<proteinExistence type="inferred from homology"/>
<dbReference type="InterPro" id="IPR029058">
    <property type="entry name" value="AB_hydrolase_fold"/>
</dbReference>
<dbReference type="AlphaFoldDB" id="A0A2X3W2K2"/>
<dbReference type="Gene3D" id="2.60.40.2240">
    <property type="entry name" value="Acyl-CoA thioester hydrolase/BAAT N-terminal domain"/>
    <property type="match status" value="1"/>
</dbReference>
<dbReference type="Pfam" id="PF08840">
    <property type="entry name" value="BAAT_C"/>
    <property type="match status" value="1"/>
</dbReference>
<dbReference type="SUPFAM" id="SSF53474">
    <property type="entry name" value="alpha/beta-Hydrolases"/>
    <property type="match status" value="1"/>
</dbReference>
<dbReference type="InterPro" id="IPR042490">
    <property type="entry name" value="Thio_Ohase/BAAT_N"/>
</dbReference>
<accession>A0A2X3W2K2</accession>
<evidence type="ECO:0000259" key="3">
    <source>
        <dbReference type="Pfam" id="PF04775"/>
    </source>
</evidence>
<dbReference type="KEGG" id="sfer:NCTC12278_00583"/>
<dbReference type="PANTHER" id="PTHR10824:SF4">
    <property type="entry name" value="ACYL-COENZYME A THIOESTERASE 1-LIKE"/>
    <property type="match status" value="1"/>
</dbReference>
<dbReference type="OrthoDB" id="8922993at2"/>
<feature type="active site" description="Charge relay system" evidence="2">
    <location>
        <position position="245"/>
    </location>
</feature>
<dbReference type="STRING" id="1123303.GCA_000372425_00116"/>
<sequence>MDNQISILVNSDSDSADMPFYIKLTKLPKTCEILVRMTLHYYYCINAPMTLSLKSPWVCEAMYVSDSNGNINLETSIGLSKYGEIKSSMDLYFNCHPEKLIKSQLSNDFSEIPLSKDVLVKIEVFQNKELIGNRLFKRYYQLPNVISKEIRLEHAFARLFYISSNRKLPAIIVLSGSEGRIEKAQNIAQVLANHGFATIAVAYFALEGLPQYLQKIPLEVVKETIDALKKNPHIDSDRIGIYGRSKGAEMALLAGTYFKEIKCLVLNSPSSQVLEGLNRWRNSKTSTWTLQTKEIPYRPFKFRDLIFQKIGWRRERQAYLEYDIAAEYLSGPILQIASKRDEVWDAELSSQNIEKRLKKYRFPFYHEKLIYNSCGHMMTIAYQPNHRYSKRSWKEIMNESNDSWKRTVGFYKERL</sequence>
<name>A0A2X3W2K2_9STRE</name>
<organism evidence="5 6">
    <name type="scientific">Streptococcus ferus</name>
    <dbReference type="NCBI Taxonomy" id="1345"/>
    <lineage>
        <taxon>Bacteria</taxon>
        <taxon>Bacillati</taxon>
        <taxon>Bacillota</taxon>
        <taxon>Bacilli</taxon>
        <taxon>Lactobacillales</taxon>
        <taxon>Streptococcaceae</taxon>
        <taxon>Streptococcus</taxon>
    </lineage>
</organism>
<dbReference type="InterPro" id="IPR006862">
    <property type="entry name" value="Thio_Ohase/aa_AcTrfase"/>
</dbReference>
<dbReference type="InterPro" id="IPR014940">
    <property type="entry name" value="BAAT_C"/>
</dbReference>
<feature type="active site" description="Charge relay system" evidence="2">
    <location>
        <position position="376"/>
    </location>
</feature>
<comment type="similarity">
    <text evidence="1">Belongs to the C/M/P thioester hydrolase family.</text>
</comment>
<dbReference type="GO" id="GO:0006637">
    <property type="term" value="P:acyl-CoA metabolic process"/>
    <property type="evidence" value="ECO:0007669"/>
    <property type="project" value="InterPro"/>
</dbReference>
<dbReference type="PANTHER" id="PTHR10824">
    <property type="entry name" value="ACYL-COENZYME A THIOESTERASE-RELATED"/>
    <property type="match status" value="1"/>
</dbReference>
<evidence type="ECO:0000313" key="5">
    <source>
        <dbReference type="EMBL" id="SQF39827.1"/>
    </source>
</evidence>
<dbReference type="Proteomes" id="UP000249495">
    <property type="component" value="Chromosome 1"/>
</dbReference>
<dbReference type="Pfam" id="PF04775">
    <property type="entry name" value="Bile_Hydr_Trans"/>
    <property type="match status" value="1"/>
</dbReference>
<reference evidence="5 6" key="1">
    <citation type="submission" date="2018-06" db="EMBL/GenBank/DDBJ databases">
        <authorList>
            <consortium name="Pathogen Informatics"/>
            <person name="Doyle S."/>
        </authorList>
    </citation>
    <scope>NUCLEOTIDE SEQUENCE [LARGE SCALE GENOMIC DNA]</scope>
    <source>
        <strain evidence="5 6">NCTC12278</strain>
    </source>
</reference>
<feature type="active site" description="Charge relay system" evidence="2">
    <location>
        <position position="341"/>
    </location>
</feature>
<keyword evidence="6" id="KW-1185">Reference proteome</keyword>
<feature type="domain" description="Acyl-CoA thioester hydrolase/bile acid-CoA amino acid N-acetyltransferase" evidence="3">
    <location>
        <begin position="17"/>
        <end position="151"/>
    </location>
</feature>
<evidence type="ECO:0000313" key="6">
    <source>
        <dbReference type="Proteomes" id="UP000249495"/>
    </source>
</evidence>
<dbReference type="EMBL" id="LS483343">
    <property type="protein sequence ID" value="SQF39827.1"/>
    <property type="molecule type" value="Genomic_DNA"/>
</dbReference>
<dbReference type="PIRSF" id="PIRSF016521">
    <property type="entry name" value="Acyl-CoA_hydro"/>
    <property type="match status" value="1"/>
</dbReference>
<evidence type="ECO:0000259" key="4">
    <source>
        <dbReference type="Pfam" id="PF08840"/>
    </source>
</evidence>
<dbReference type="RefSeq" id="WP_018029447.1">
    <property type="nucleotide sequence ID" value="NZ_LS483343.1"/>
</dbReference>
<dbReference type="GO" id="GO:0047617">
    <property type="term" value="F:fatty acyl-CoA hydrolase activity"/>
    <property type="evidence" value="ECO:0007669"/>
    <property type="project" value="TreeGrafter"/>
</dbReference>
<gene>
    <name evidence="5" type="ORF">NCTC12278_00583</name>
</gene>
<evidence type="ECO:0000256" key="1">
    <source>
        <dbReference type="ARBA" id="ARBA00006538"/>
    </source>
</evidence>